<dbReference type="Gene3D" id="1.20.5.490">
    <property type="entry name" value="Single helix bin"/>
    <property type="match status" value="1"/>
</dbReference>
<dbReference type="Pfam" id="PF01166">
    <property type="entry name" value="TSC22"/>
    <property type="match status" value="1"/>
</dbReference>
<feature type="region of interest" description="Disordered" evidence="1">
    <location>
        <begin position="198"/>
        <end position="228"/>
    </location>
</feature>
<feature type="compositionally biased region" description="Low complexity" evidence="1">
    <location>
        <begin position="462"/>
        <end position="477"/>
    </location>
</feature>
<dbReference type="CDD" id="cd21936">
    <property type="entry name" value="ZIP_TSC22D"/>
    <property type="match status" value="1"/>
</dbReference>
<evidence type="ECO:0000313" key="2">
    <source>
        <dbReference type="EnsemblMetazoa" id="PPA21791.1"/>
    </source>
</evidence>
<organism evidence="2 3">
    <name type="scientific">Pristionchus pacificus</name>
    <name type="common">Parasitic nematode worm</name>
    <dbReference type="NCBI Taxonomy" id="54126"/>
    <lineage>
        <taxon>Eukaryota</taxon>
        <taxon>Metazoa</taxon>
        <taxon>Ecdysozoa</taxon>
        <taxon>Nematoda</taxon>
        <taxon>Chromadorea</taxon>
        <taxon>Rhabditida</taxon>
        <taxon>Rhabditina</taxon>
        <taxon>Diplogasteromorpha</taxon>
        <taxon>Diplogasteroidea</taxon>
        <taxon>Neodiplogasteridae</taxon>
        <taxon>Pristionchus</taxon>
    </lineage>
</organism>
<dbReference type="PANTHER" id="PTHR12348:SF26">
    <property type="entry name" value="PROTEIN TSCT-1"/>
    <property type="match status" value="1"/>
</dbReference>
<gene>
    <name evidence="2" type="primary">WBGene00111345</name>
</gene>
<accession>A0A8R1UFV3</accession>
<dbReference type="PANTHER" id="PTHR12348">
    <property type="entry name" value="TSC22"/>
    <property type="match status" value="1"/>
</dbReference>
<feature type="compositionally biased region" description="Basic and acidic residues" evidence="1">
    <location>
        <begin position="198"/>
        <end position="207"/>
    </location>
</feature>
<dbReference type="GO" id="GO:0006357">
    <property type="term" value="P:regulation of transcription by RNA polymerase II"/>
    <property type="evidence" value="ECO:0007669"/>
    <property type="project" value="InterPro"/>
</dbReference>
<reference evidence="2" key="2">
    <citation type="submission" date="2022-06" db="UniProtKB">
        <authorList>
            <consortium name="EnsemblMetazoa"/>
        </authorList>
    </citation>
    <scope>IDENTIFICATION</scope>
    <source>
        <strain evidence="2">PS312</strain>
    </source>
</reference>
<protein>
    <submittedName>
        <fullName evidence="2">Uncharacterized protein</fullName>
    </submittedName>
</protein>
<proteinExistence type="predicted"/>
<reference evidence="3" key="1">
    <citation type="journal article" date="2008" name="Nat. Genet.">
        <title>The Pristionchus pacificus genome provides a unique perspective on nematode lifestyle and parasitism.</title>
        <authorList>
            <person name="Dieterich C."/>
            <person name="Clifton S.W."/>
            <person name="Schuster L.N."/>
            <person name="Chinwalla A."/>
            <person name="Delehaunty K."/>
            <person name="Dinkelacker I."/>
            <person name="Fulton L."/>
            <person name="Fulton R."/>
            <person name="Godfrey J."/>
            <person name="Minx P."/>
            <person name="Mitreva M."/>
            <person name="Roeseler W."/>
            <person name="Tian H."/>
            <person name="Witte H."/>
            <person name="Yang S.P."/>
            <person name="Wilson R.K."/>
            <person name="Sommer R.J."/>
        </authorList>
    </citation>
    <scope>NUCLEOTIDE SEQUENCE [LARGE SCALE GENOMIC DNA]</scope>
    <source>
        <strain evidence="3">PS312</strain>
    </source>
</reference>
<dbReference type="SUPFAM" id="SSF58026">
    <property type="entry name" value="Delta-sleep-inducing peptide immunoreactive peptide"/>
    <property type="match status" value="1"/>
</dbReference>
<accession>A0A2A6D0C9</accession>
<evidence type="ECO:0000256" key="1">
    <source>
        <dbReference type="SAM" id="MobiDB-lite"/>
    </source>
</evidence>
<dbReference type="OrthoDB" id="8961796at2759"/>
<dbReference type="AlphaFoldDB" id="A0A2A6D0C9"/>
<keyword evidence="3" id="KW-1185">Reference proteome</keyword>
<dbReference type="EnsemblMetazoa" id="PPA21791.1">
    <property type="protein sequence ID" value="PPA21791.1"/>
    <property type="gene ID" value="WBGene00111345"/>
</dbReference>
<evidence type="ECO:0000313" key="3">
    <source>
        <dbReference type="Proteomes" id="UP000005239"/>
    </source>
</evidence>
<feature type="compositionally biased region" description="Low complexity" evidence="1">
    <location>
        <begin position="211"/>
        <end position="228"/>
    </location>
</feature>
<sequence length="542" mass="58295">MDAQSRRLLWRRASEKTNCNSTSCLVKNKAEAIAVANVVPPRHSSTEGRFSILDSHAKSSDSESDFDTNQPPITFSRRVIPVTNFSKSVDFTAGTTTLPMSTSVSRFRIVPLESRYKRGRWTCYDYYEKNHVSKNAKLSLPATKNKSFDINNLSVRSLNEVIGPKTAPPLVGIAPQPLHVRFAFDLSSDDEGEIDAKRVPPARKDKPSPPVAAASSVQPTPPAASSAPTTKMIPVRIVTPPATLPALITTEIRPDDTKILSAVKATDLGMTLSLNNGRLTPTEMQLQTGLESTLNTCSEAIIGALVQENKVVAKKKSPSFLPSAPSSSLIETTTTHATSTASISNPTIVHVVPSALTAAAPVAMAADAAAVCSRNPSYGSITSIDFATPPNTPTTLSFTPIGLTIDDENTPTASAPVAAWKQPPLIIVCEWDEDKEKVVVTSANNTGKELRTIFGERKPQKSSSSASTTTNSGGNPSMVAIDSKIEQAMDLVKTHLMFAVREEVDVLRGRIVDLENTVCNLEAENAVLRQHVSEEILRNMNN</sequence>
<dbReference type="Proteomes" id="UP000005239">
    <property type="component" value="Unassembled WGS sequence"/>
</dbReference>
<feature type="region of interest" description="Disordered" evidence="1">
    <location>
        <begin position="455"/>
        <end position="478"/>
    </location>
</feature>
<dbReference type="InterPro" id="IPR000580">
    <property type="entry name" value="TSC22/Bun"/>
</dbReference>
<name>A0A2A6D0C9_PRIPA</name>